<evidence type="ECO:0000256" key="2">
    <source>
        <dbReference type="ARBA" id="ARBA00022605"/>
    </source>
</evidence>
<evidence type="ECO:0000256" key="7">
    <source>
        <dbReference type="ARBA" id="ARBA00052328"/>
    </source>
</evidence>
<dbReference type="EC" id="2.4.2.18" evidence="9"/>
<evidence type="ECO:0000256" key="8">
    <source>
        <dbReference type="ARBA" id="ARBA00061188"/>
    </source>
</evidence>
<feature type="binding site" evidence="9">
    <location>
        <position position="91"/>
    </location>
    <ligand>
        <name>5-phospho-alpha-D-ribose 1-diphosphate</name>
        <dbReference type="ChEBI" id="CHEBI:58017"/>
    </ligand>
</feature>
<keyword evidence="13" id="KW-1185">Reference proteome</keyword>
<evidence type="ECO:0000313" key="13">
    <source>
        <dbReference type="Proteomes" id="UP000321805"/>
    </source>
</evidence>
<dbReference type="Pfam" id="PF00591">
    <property type="entry name" value="Glycos_transf_3"/>
    <property type="match status" value="1"/>
</dbReference>
<feature type="domain" description="Glycosyl transferase family 3" evidence="10">
    <location>
        <begin position="77"/>
        <end position="326"/>
    </location>
</feature>
<dbReference type="Gene3D" id="3.40.1030.10">
    <property type="entry name" value="Nucleoside phosphorylase/phosphoribosyltransferase catalytic domain"/>
    <property type="match status" value="1"/>
</dbReference>
<comment type="pathway">
    <text evidence="1 9">Amino-acid biosynthesis; L-tryptophan biosynthesis; L-tryptophan from chorismate: step 2/5.</text>
</comment>
<dbReference type="PANTHER" id="PTHR43285:SF2">
    <property type="entry name" value="ANTHRANILATE PHOSPHORIBOSYLTRANSFERASE"/>
    <property type="match status" value="1"/>
</dbReference>
<dbReference type="Gene3D" id="1.20.970.10">
    <property type="entry name" value="Transferase, Pyrimidine Nucleoside Phosphorylase, Chain C"/>
    <property type="match status" value="1"/>
</dbReference>
<comment type="catalytic activity">
    <reaction evidence="7 9">
        <text>N-(5-phospho-beta-D-ribosyl)anthranilate + diphosphate = 5-phospho-alpha-D-ribose 1-diphosphate + anthranilate</text>
        <dbReference type="Rhea" id="RHEA:11768"/>
        <dbReference type="ChEBI" id="CHEBI:16567"/>
        <dbReference type="ChEBI" id="CHEBI:18277"/>
        <dbReference type="ChEBI" id="CHEBI:33019"/>
        <dbReference type="ChEBI" id="CHEBI:58017"/>
        <dbReference type="EC" id="2.4.2.18"/>
    </reaction>
</comment>
<evidence type="ECO:0000313" key="12">
    <source>
        <dbReference type="EMBL" id="QEC49621.1"/>
    </source>
</evidence>
<dbReference type="InterPro" id="IPR000312">
    <property type="entry name" value="Glycosyl_Trfase_fam3"/>
</dbReference>
<feature type="binding site" evidence="9">
    <location>
        <position position="84"/>
    </location>
    <ligand>
        <name>anthranilate</name>
        <dbReference type="ChEBI" id="CHEBI:16567"/>
        <label>1</label>
    </ligand>
</feature>
<dbReference type="EMBL" id="CP042430">
    <property type="protein sequence ID" value="QEC49621.1"/>
    <property type="molecule type" value="Genomic_DNA"/>
</dbReference>
<proteinExistence type="inferred from homology"/>
<comment type="subunit">
    <text evidence="9">Homodimer.</text>
</comment>
<dbReference type="InterPro" id="IPR035902">
    <property type="entry name" value="Nuc_phospho_transferase"/>
</dbReference>
<feature type="binding site" evidence="9">
    <location>
        <position position="229"/>
    </location>
    <ligand>
        <name>Mg(2+)</name>
        <dbReference type="ChEBI" id="CHEBI:18420"/>
        <label>1</label>
    </ligand>
</feature>
<evidence type="ECO:0000256" key="9">
    <source>
        <dbReference type="HAMAP-Rule" id="MF_00211"/>
    </source>
</evidence>
<dbReference type="InterPro" id="IPR036320">
    <property type="entry name" value="Glycosyl_Trfase_fam3_N_dom_sf"/>
</dbReference>
<dbReference type="GO" id="GO:0005829">
    <property type="term" value="C:cytosol"/>
    <property type="evidence" value="ECO:0007669"/>
    <property type="project" value="TreeGrafter"/>
</dbReference>
<evidence type="ECO:0000259" key="10">
    <source>
        <dbReference type="Pfam" id="PF00591"/>
    </source>
</evidence>
<dbReference type="GO" id="GO:0000287">
    <property type="term" value="F:magnesium ion binding"/>
    <property type="evidence" value="ECO:0007669"/>
    <property type="project" value="UniProtKB-UniRule"/>
</dbReference>
<dbReference type="NCBIfam" id="TIGR01245">
    <property type="entry name" value="trpD"/>
    <property type="match status" value="1"/>
</dbReference>
<protein>
    <recommendedName>
        <fullName evidence="9">Anthranilate phosphoribosyltransferase</fullName>
        <ecNumber evidence="9">2.4.2.18</ecNumber>
    </recommendedName>
</protein>
<feature type="binding site" evidence="9">
    <location>
        <position position="229"/>
    </location>
    <ligand>
        <name>Mg(2+)</name>
        <dbReference type="ChEBI" id="CHEBI:18420"/>
        <label>2</label>
    </ligand>
</feature>
<feature type="binding site" evidence="9">
    <location>
        <begin position="93"/>
        <end position="96"/>
    </location>
    <ligand>
        <name>5-phospho-alpha-D-ribose 1-diphosphate</name>
        <dbReference type="ChEBI" id="CHEBI:58017"/>
    </ligand>
</feature>
<comment type="similarity">
    <text evidence="9">Belongs to the anthranilate phosphoribosyltransferase family.</text>
</comment>
<dbReference type="GO" id="GO:0004048">
    <property type="term" value="F:anthranilate phosphoribosyltransferase activity"/>
    <property type="evidence" value="ECO:0007669"/>
    <property type="project" value="UniProtKB-UniRule"/>
</dbReference>
<dbReference type="AlphaFoldDB" id="A0A5B8UAI3"/>
<feature type="binding site" evidence="9">
    <location>
        <position position="123"/>
    </location>
    <ligand>
        <name>5-phospho-alpha-D-ribose 1-diphosphate</name>
        <dbReference type="ChEBI" id="CHEBI:58017"/>
    </ligand>
</feature>
<evidence type="ECO:0000256" key="4">
    <source>
        <dbReference type="ARBA" id="ARBA00022679"/>
    </source>
</evidence>
<dbReference type="SUPFAM" id="SSF52418">
    <property type="entry name" value="Nucleoside phosphorylase/phosphoribosyltransferase catalytic domain"/>
    <property type="match status" value="1"/>
</dbReference>
<gene>
    <name evidence="9 12" type="primary">trpD</name>
    <name evidence="12" type="ORF">FSW04_19955</name>
</gene>
<feature type="domain" description="Glycosyl transferase family 3 N-terminal" evidence="11">
    <location>
        <begin position="9"/>
        <end position="69"/>
    </location>
</feature>
<keyword evidence="5 9" id="KW-0822">Tryptophan biosynthesis</keyword>
<comment type="cofactor">
    <cofactor evidence="9">
        <name>Mg(2+)</name>
        <dbReference type="ChEBI" id="CHEBI:18420"/>
    </cofactor>
    <text evidence="9">Binds 2 magnesium ions per monomer.</text>
</comment>
<accession>A0A5B8UAI3</accession>
<feature type="binding site" evidence="9">
    <location>
        <begin position="111"/>
        <end position="119"/>
    </location>
    <ligand>
        <name>5-phospho-alpha-D-ribose 1-diphosphate</name>
        <dbReference type="ChEBI" id="CHEBI:58017"/>
    </ligand>
</feature>
<dbReference type="InterPro" id="IPR017459">
    <property type="entry name" value="Glycosyl_Trfase_fam3_N_dom"/>
</dbReference>
<evidence type="ECO:0000259" key="11">
    <source>
        <dbReference type="Pfam" id="PF02885"/>
    </source>
</evidence>
<organism evidence="12 13">
    <name type="scientific">Baekduia soli</name>
    <dbReference type="NCBI Taxonomy" id="496014"/>
    <lineage>
        <taxon>Bacteria</taxon>
        <taxon>Bacillati</taxon>
        <taxon>Actinomycetota</taxon>
        <taxon>Thermoleophilia</taxon>
        <taxon>Solirubrobacterales</taxon>
        <taxon>Baekduiaceae</taxon>
        <taxon>Baekduia</taxon>
    </lineage>
</organism>
<comment type="caution">
    <text evidence="9">Lacks conserved residue(s) required for the propagation of feature annotation.</text>
</comment>
<dbReference type="OrthoDB" id="9806430at2"/>
<dbReference type="HAMAP" id="MF_00211">
    <property type="entry name" value="TrpD"/>
    <property type="match status" value="1"/>
</dbReference>
<dbReference type="UniPathway" id="UPA00035">
    <property type="reaction ID" value="UER00041"/>
</dbReference>
<evidence type="ECO:0000256" key="3">
    <source>
        <dbReference type="ARBA" id="ARBA00022676"/>
    </source>
</evidence>
<feature type="binding site" evidence="9">
    <location>
        <position position="114"/>
    </location>
    <ligand>
        <name>anthranilate</name>
        <dbReference type="ChEBI" id="CHEBI:16567"/>
        <label>1</label>
    </ligand>
</feature>
<evidence type="ECO:0000256" key="1">
    <source>
        <dbReference type="ARBA" id="ARBA00004907"/>
    </source>
</evidence>
<feature type="binding site" evidence="9">
    <location>
        <position position="84"/>
    </location>
    <ligand>
        <name>5-phospho-alpha-D-ribose 1-diphosphate</name>
        <dbReference type="ChEBI" id="CHEBI:58017"/>
    </ligand>
</feature>
<feature type="binding site" evidence="9">
    <location>
        <position position="228"/>
    </location>
    <ligand>
        <name>Mg(2+)</name>
        <dbReference type="ChEBI" id="CHEBI:18420"/>
        <label>2</label>
    </ligand>
</feature>
<keyword evidence="4 9" id="KW-0808">Transferase</keyword>
<dbReference type="SUPFAM" id="SSF47648">
    <property type="entry name" value="Nucleoside phosphorylase/phosphoribosyltransferase N-terminal domain"/>
    <property type="match status" value="1"/>
</dbReference>
<keyword evidence="2 9" id="KW-0028">Amino-acid biosynthesis</keyword>
<dbReference type="InterPro" id="IPR005940">
    <property type="entry name" value="Anthranilate_Pribosyl_Tfrase"/>
</dbReference>
<keyword evidence="9" id="KW-0460">Magnesium</keyword>
<evidence type="ECO:0000256" key="5">
    <source>
        <dbReference type="ARBA" id="ARBA00022822"/>
    </source>
</evidence>
<feature type="binding site" evidence="9">
    <location>
        <position position="95"/>
    </location>
    <ligand>
        <name>Mg(2+)</name>
        <dbReference type="ChEBI" id="CHEBI:18420"/>
        <label>1</label>
    </ligand>
</feature>
<dbReference type="FunFam" id="3.40.1030.10:FF:000002">
    <property type="entry name" value="Anthranilate phosphoribosyltransferase"/>
    <property type="match status" value="1"/>
</dbReference>
<dbReference type="PANTHER" id="PTHR43285">
    <property type="entry name" value="ANTHRANILATE PHOSPHORIBOSYLTRANSFERASE"/>
    <property type="match status" value="1"/>
</dbReference>
<dbReference type="Pfam" id="PF02885">
    <property type="entry name" value="Glycos_trans_3N"/>
    <property type="match status" value="1"/>
</dbReference>
<name>A0A5B8UAI3_9ACTN</name>
<reference evidence="12 13" key="1">
    <citation type="journal article" date="2018" name="J. Microbiol.">
        <title>Baekduia soli gen. nov., sp. nov., a novel bacterium isolated from the soil of Baekdu Mountain and proposal of a novel family name, Baekduiaceae fam. nov.</title>
        <authorList>
            <person name="An D.S."/>
            <person name="Siddiqi M.Z."/>
            <person name="Kim K.H."/>
            <person name="Yu H.S."/>
            <person name="Im W.T."/>
        </authorList>
    </citation>
    <scope>NUCLEOTIDE SEQUENCE [LARGE SCALE GENOMIC DNA]</scope>
    <source>
        <strain evidence="12 13">BR7-21</strain>
    </source>
</reference>
<sequence>MPNDVLTAAIDALASGRDLSQEQAGAVLAEIMAGDAGEVQIAAFLIALRTKGETVEEIAGLASTMRALATPVSSRRHDLLDTAGTGGGRTTFNVSTTAALVAAGAGCAVAKHGNRSATGLSGSADVLEALGARIDLRADAVGRCIDEVGFGFMFAPAHHAATRWVIPVRKELAVRTIFNFLGPLTNPAGARRQVIGVSDAGYLEVLAGALARLGCDRALVVSSADGLDEMSTSAPTHVVEVNGGDLRRYDVVPGDVGLPEAAPADLAGGPPGDNAATARAILEGEGGPRADLVLLNAGAAIYAAGVVDDLGEGVEVARATIASGAAARTLDDYVRLSGELAAAAA</sequence>
<dbReference type="RefSeq" id="WP_146921986.1">
    <property type="nucleotide sequence ID" value="NZ_CP042430.1"/>
</dbReference>
<keyword evidence="6 9" id="KW-0057">Aromatic amino acid biosynthesis</keyword>
<evidence type="ECO:0000256" key="6">
    <source>
        <dbReference type="ARBA" id="ARBA00023141"/>
    </source>
</evidence>
<keyword evidence="3 9" id="KW-0328">Glycosyltransferase</keyword>
<keyword evidence="9" id="KW-0479">Metal-binding</keyword>
<comment type="function">
    <text evidence="9">Catalyzes the transfer of the phosphoribosyl group of 5-phosphorylribose-1-pyrophosphate (PRPP) to anthranilate to yield N-(5'-phosphoribosyl)-anthranilate (PRA).</text>
</comment>
<feature type="binding site" evidence="9">
    <location>
        <position position="169"/>
    </location>
    <ligand>
        <name>anthranilate</name>
        <dbReference type="ChEBI" id="CHEBI:16567"/>
        <label>2</label>
    </ligand>
</feature>
<dbReference type="Proteomes" id="UP000321805">
    <property type="component" value="Chromosome"/>
</dbReference>
<dbReference type="KEGG" id="bsol:FSW04_19955"/>
<comment type="similarity">
    <text evidence="8">In the C-terminal section; belongs to the anthranilate phosphoribosyltransferase family.</text>
</comment>
<dbReference type="GO" id="GO:0000162">
    <property type="term" value="P:L-tryptophan biosynthetic process"/>
    <property type="evidence" value="ECO:0007669"/>
    <property type="project" value="UniProtKB-UniRule"/>
</dbReference>